<dbReference type="SUPFAM" id="SSF103473">
    <property type="entry name" value="MFS general substrate transporter"/>
    <property type="match status" value="1"/>
</dbReference>
<evidence type="ECO:0000256" key="6">
    <source>
        <dbReference type="SAM" id="Phobius"/>
    </source>
</evidence>
<feature type="transmembrane region" description="Helical" evidence="6">
    <location>
        <begin position="235"/>
        <end position="255"/>
    </location>
</feature>
<keyword evidence="4 6" id="KW-1133">Transmembrane helix</keyword>
<feature type="transmembrane region" description="Helical" evidence="6">
    <location>
        <begin position="41"/>
        <end position="61"/>
    </location>
</feature>
<feature type="transmembrane region" description="Helical" evidence="6">
    <location>
        <begin position="159"/>
        <end position="181"/>
    </location>
</feature>
<dbReference type="Gene3D" id="1.20.1250.20">
    <property type="entry name" value="MFS general substrate transporter like domains"/>
    <property type="match status" value="1"/>
</dbReference>
<dbReference type="Pfam" id="PF07690">
    <property type="entry name" value="MFS_1"/>
    <property type="match status" value="1"/>
</dbReference>
<proteinExistence type="predicted"/>
<protein>
    <submittedName>
        <fullName evidence="8">MFS transporter</fullName>
    </submittedName>
</protein>
<comment type="subcellular location">
    <subcellularLocation>
        <location evidence="1">Cell membrane</location>
        <topology evidence="1">Multi-pass membrane protein</topology>
    </subcellularLocation>
</comment>
<dbReference type="InterPro" id="IPR020846">
    <property type="entry name" value="MFS_dom"/>
</dbReference>
<dbReference type="InterPro" id="IPR036259">
    <property type="entry name" value="MFS_trans_sf"/>
</dbReference>
<dbReference type="PANTHER" id="PTHR43124:SF10">
    <property type="entry name" value="PURINE EFFLUX PUMP PBUE"/>
    <property type="match status" value="1"/>
</dbReference>
<evidence type="ECO:0000256" key="5">
    <source>
        <dbReference type="ARBA" id="ARBA00023136"/>
    </source>
</evidence>
<dbReference type="OrthoDB" id="8667309at2"/>
<feature type="transmembrane region" description="Helical" evidence="6">
    <location>
        <begin position="292"/>
        <end position="311"/>
    </location>
</feature>
<evidence type="ECO:0000256" key="1">
    <source>
        <dbReference type="ARBA" id="ARBA00004651"/>
    </source>
</evidence>
<keyword evidence="3 6" id="KW-0812">Transmembrane</keyword>
<dbReference type="RefSeq" id="WP_159804537.1">
    <property type="nucleotide sequence ID" value="NZ_BLJE01000001.1"/>
</dbReference>
<evidence type="ECO:0000256" key="3">
    <source>
        <dbReference type="ARBA" id="ARBA00022692"/>
    </source>
</evidence>
<dbReference type="AlphaFoldDB" id="A0A6N6JBH4"/>
<feature type="transmembrane region" description="Helical" evidence="6">
    <location>
        <begin position="102"/>
        <end position="122"/>
    </location>
</feature>
<organism evidence="8 9">
    <name type="scientific">Litoreibacter roseus</name>
    <dbReference type="NCBI Taxonomy" id="2601869"/>
    <lineage>
        <taxon>Bacteria</taxon>
        <taxon>Pseudomonadati</taxon>
        <taxon>Pseudomonadota</taxon>
        <taxon>Alphaproteobacteria</taxon>
        <taxon>Rhodobacterales</taxon>
        <taxon>Roseobacteraceae</taxon>
        <taxon>Litoreibacter</taxon>
    </lineage>
</organism>
<keyword evidence="2" id="KW-1003">Cell membrane</keyword>
<dbReference type="Proteomes" id="UP000436822">
    <property type="component" value="Unassembled WGS sequence"/>
</dbReference>
<evidence type="ECO:0000256" key="2">
    <source>
        <dbReference type="ARBA" id="ARBA00022475"/>
    </source>
</evidence>
<keyword evidence="5 6" id="KW-0472">Membrane</keyword>
<dbReference type="EMBL" id="BLJE01000001">
    <property type="protein sequence ID" value="GFE63613.1"/>
    <property type="molecule type" value="Genomic_DNA"/>
</dbReference>
<dbReference type="PANTHER" id="PTHR43124">
    <property type="entry name" value="PURINE EFFLUX PUMP PBUE"/>
    <property type="match status" value="1"/>
</dbReference>
<dbReference type="GO" id="GO:0022857">
    <property type="term" value="F:transmembrane transporter activity"/>
    <property type="evidence" value="ECO:0007669"/>
    <property type="project" value="InterPro"/>
</dbReference>
<feature type="transmembrane region" description="Helical" evidence="6">
    <location>
        <begin position="350"/>
        <end position="374"/>
    </location>
</feature>
<evidence type="ECO:0000313" key="9">
    <source>
        <dbReference type="Proteomes" id="UP000436822"/>
    </source>
</evidence>
<sequence length="381" mass="39069">MPPVKILLLTAAVGIVGANSLALSPISGAVAESFAGADAPTVMQAAAVFGLGTAGSALFLAPQVDRIGADRALFRAFYIMLAALALSAAAPALWLLTLAQGIAGIAAGIALPAAYALAAQIAPPGQQNKTIGTVLTGWTLSLVAGVTLAALIADMIHWRAVYVTMVALSGLILLALLRAGLPNHIRAGTPTTPLTALQVPGITRALLVAAAFMLAFYGFYSFLGAHMKDVLGASVAQTGLIPLSYGIGFGLAVLLDGWIDRRGAHRMSLPIFSAIALVYLLMSQAVDHLSAFIALAFIWGVVQHLGLTLIVSRMVALDPDQRGAILGLNSSITYICVFAGAIGFRPVFEAYGYAACAVLAAVSVSIAVLDALVLRTARSAA</sequence>
<dbReference type="PROSITE" id="PS50850">
    <property type="entry name" value="MFS"/>
    <property type="match status" value="1"/>
</dbReference>
<gene>
    <name evidence="8" type="ORF">KIN_06870</name>
</gene>
<feature type="transmembrane region" description="Helical" evidence="6">
    <location>
        <begin position="323"/>
        <end position="344"/>
    </location>
</feature>
<feature type="domain" description="Major facilitator superfamily (MFS) profile" evidence="7">
    <location>
        <begin position="5"/>
        <end position="378"/>
    </location>
</feature>
<feature type="transmembrane region" description="Helical" evidence="6">
    <location>
        <begin position="134"/>
        <end position="153"/>
    </location>
</feature>
<dbReference type="InterPro" id="IPR011701">
    <property type="entry name" value="MFS"/>
</dbReference>
<evidence type="ECO:0000259" key="7">
    <source>
        <dbReference type="PROSITE" id="PS50850"/>
    </source>
</evidence>
<feature type="transmembrane region" description="Helical" evidence="6">
    <location>
        <begin position="202"/>
        <end position="223"/>
    </location>
</feature>
<keyword evidence="9" id="KW-1185">Reference proteome</keyword>
<comment type="caution">
    <text evidence="8">The sequence shown here is derived from an EMBL/GenBank/DDBJ whole genome shotgun (WGS) entry which is preliminary data.</text>
</comment>
<dbReference type="GO" id="GO:0005886">
    <property type="term" value="C:plasma membrane"/>
    <property type="evidence" value="ECO:0007669"/>
    <property type="project" value="UniProtKB-SubCell"/>
</dbReference>
<evidence type="ECO:0000256" key="4">
    <source>
        <dbReference type="ARBA" id="ARBA00022989"/>
    </source>
</evidence>
<dbReference type="InterPro" id="IPR050189">
    <property type="entry name" value="MFS_Efflux_Transporters"/>
</dbReference>
<name>A0A6N6JBH4_9RHOB</name>
<feature type="transmembrane region" description="Helical" evidence="6">
    <location>
        <begin position="73"/>
        <end position="96"/>
    </location>
</feature>
<reference evidence="8 9" key="1">
    <citation type="submission" date="2019-12" db="EMBL/GenBank/DDBJ databases">
        <title>Litoreibacter badius sp. nov., a novel bacteriochlorophyll a-containing bacterium in the genus Litoreibacter.</title>
        <authorList>
            <person name="Kanamuro M."/>
            <person name="Takabe Y."/>
            <person name="Mori K."/>
            <person name="Takaichi S."/>
            <person name="Hanada S."/>
        </authorList>
    </citation>
    <scope>NUCLEOTIDE SEQUENCE [LARGE SCALE GENOMIC DNA]</scope>
    <source>
        <strain evidence="8 9">K6</strain>
    </source>
</reference>
<feature type="transmembrane region" description="Helical" evidence="6">
    <location>
        <begin position="267"/>
        <end position="286"/>
    </location>
</feature>
<accession>A0A6N6JBH4</accession>
<evidence type="ECO:0000313" key="8">
    <source>
        <dbReference type="EMBL" id="GFE63613.1"/>
    </source>
</evidence>